<gene>
    <name evidence="2" type="ORF">ILEXP_LOCUS35885</name>
</gene>
<evidence type="ECO:0000313" key="2">
    <source>
        <dbReference type="EMBL" id="CAK9166651.1"/>
    </source>
</evidence>
<dbReference type="EMBL" id="CAUOFW020004647">
    <property type="protein sequence ID" value="CAK9166651.1"/>
    <property type="molecule type" value="Genomic_DNA"/>
</dbReference>
<keyword evidence="3" id="KW-1185">Reference proteome</keyword>
<dbReference type="PANTHER" id="PTHR31711">
    <property type="entry name" value="ARGININE AND GLUTAMATE-RICH PROTEIN 1"/>
    <property type="match status" value="1"/>
</dbReference>
<evidence type="ECO:0000256" key="1">
    <source>
        <dbReference type="SAM" id="MobiDB-lite"/>
    </source>
</evidence>
<name>A0ABC8TFK7_9AQUA</name>
<dbReference type="AlphaFoldDB" id="A0ABC8TFK7"/>
<sequence>MLDKMLEDNQRRVEESQRREALEQQRKDEERQRELELIQRQKEEAARERNLKKRNGVVKHGLGHDICSVMPQLEDWREFVLFCLLKSLLWNQTGYIPLH</sequence>
<dbReference type="Proteomes" id="UP001642360">
    <property type="component" value="Unassembled WGS sequence"/>
</dbReference>
<feature type="region of interest" description="Disordered" evidence="1">
    <location>
        <begin position="1"/>
        <end position="30"/>
    </location>
</feature>
<dbReference type="PANTHER" id="PTHR31711:SF2">
    <property type="entry name" value="ARGININE_GLUTAMATE-RICH 1 PROTEIN"/>
    <property type="match status" value="1"/>
</dbReference>
<reference evidence="2 3" key="1">
    <citation type="submission" date="2024-02" db="EMBL/GenBank/DDBJ databases">
        <authorList>
            <person name="Vignale AGUSTIN F."/>
            <person name="Sosa J E."/>
            <person name="Modenutti C."/>
        </authorList>
    </citation>
    <scope>NUCLEOTIDE SEQUENCE [LARGE SCALE GENOMIC DNA]</scope>
</reference>
<evidence type="ECO:0000313" key="3">
    <source>
        <dbReference type="Proteomes" id="UP001642360"/>
    </source>
</evidence>
<dbReference type="InterPro" id="IPR033371">
    <property type="entry name" value="ARGLU1"/>
</dbReference>
<organism evidence="2 3">
    <name type="scientific">Ilex paraguariensis</name>
    <name type="common">yerba mate</name>
    <dbReference type="NCBI Taxonomy" id="185542"/>
    <lineage>
        <taxon>Eukaryota</taxon>
        <taxon>Viridiplantae</taxon>
        <taxon>Streptophyta</taxon>
        <taxon>Embryophyta</taxon>
        <taxon>Tracheophyta</taxon>
        <taxon>Spermatophyta</taxon>
        <taxon>Magnoliopsida</taxon>
        <taxon>eudicotyledons</taxon>
        <taxon>Gunneridae</taxon>
        <taxon>Pentapetalae</taxon>
        <taxon>asterids</taxon>
        <taxon>campanulids</taxon>
        <taxon>Aquifoliales</taxon>
        <taxon>Aquifoliaceae</taxon>
        <taxon>Ilex</taxon>
    </lineage>
</organism>
<accession>A0ABC8TFK7</accession>
<protein>
    <submittedName>
        <fullName evidence="2">Uncharacterized protein</fullName>
    </submittedName>
</protein>
<proteinExistence type="predicted"/>
<comment type="caution">
    <text evidence="2">The sequence shown here is derived from an EMBL/GenBank/DDBJ whole genome shotgun (WGS) entry which is preliminary data.</text>
</comment>